<evidence type="ECO:0000313" key="8">
    <source>
        <dbReference type="EMBL" id="KAJ2794156.1"/>
    </source>
</evidence>
<evidence type="ECO:0008006" key="10">
    <source>
        <dbReference type="Google" id="ProtNLM"/>
    </source>
</evidence>
<keyword evidence="6" id="KW-0325">Glycoprotein</keyword>
<evidence type="ECO:0000256" key="4">
    <source>
        <dbReference type="ARBA" id="ARBA00022692"/>
    </source>
</evidence>
<dbReference type="InterPro" id="IPR004835">
    <property type="entry name" value="Chitin_synth"/>
</dbReference>
<feature type="transmembrane region" description="Helical" evidence="7">
    <location>
        <begin position="37"/>
        <end position="56"/>
    </location>
</feature>
<name>A0A9W8HW62_9FUNG</name>
<protein>
    <recommendedName>
        <fullName evidence="10">Chitin synthase</fullName>
    </recommendedName>
</protein>
<dbReference type="OrthoDB" id="370884at2759"/>
<dbReference type="PANTHER" id="PTHR22914">
    <property type="entry name" value="CHITIN SYNTHASE"/>
    <property type="match status" value="1"/>
</dbReference>
<evidence type="ECO:0000256" key="6">
    <source>
        <dbReference type="ARBA" id="ARBA00023180"/>
    </source>
</evidence>
<dbReference type="AlphaFoldDB" id="A0A9W8HW62"/>
<feature type="transmembrane region" description="Helical" evidence="7">
    <location>
        <begin position="90"/>
        <end position="114"/>
    </location>
</feature>
<evidence type="ECO:0000256" key="1">
    <source>
        <dbReference type="ARBA" id="ARBA00004651"/>
    </source>
</evidence>
<evidence type="ECO:0000256" key="3">
    <source>
        <dbReference type="ARBA" id="ARBA00022679"/>
    </source>
</evidence>
<keyword evidence="9" id="KW-1185">Reference proteome</keyword>
<dbReference type="GO" id="GO:0030428">
    <property type="term" value="C:cell septum"/>
    <property type="evidence" value="ECO:0007669"/>
    <property type="project" value="TreeGrafter"/>
</dbReference>
<reference evidence="8" key="1">
    <citation type="submission" date="2022-07" db="EMBL/GenBank/DDBJ databases">
        <title>Phylogenomic reconstructions and comparative analyses of Kickxellomycotina fungi.</title>
        <authorList>
            <person name="Reynolds N.K."/>
            <person name="Stajich J.E."/>
            <person name="Barry K."/>
            <person name="Grigoriev I.V."/>
            <person name="Crous P."/>
            <person name="Smith M.E."/>
        </authorList>
    </citation>
    <scope>NUCLEOTIDE SEQUENCE</scope>
    <source>
        <strain evidence="8">NRRL 1565</strain>
    </source>
</reference>
<feature type="transmembrane region" description="Helical" evidence="7">
    <location>
        <begin position="63"/>
        <end position="84"/>
    </location>
</feature>
<dbReference type="Pfam" id="PF03142">
    <property type="entry name" value="Chitin_synth_2"/>
    <property type="match status" value="1"/>
</dbReference>
<organism evidence="8 9">
    <name type="scientific">Coemansia guatemalensis</name>
    <dbReference type="NCBI Taxonomy" id="2761395"/>
    <lineage>
        <taxon>Eukaryota</taxon>
        <taxon>Fungi</taxon>
        <taxon>Fungi incertae sedis</taxon>
        <taxon>Zoopagomycota</taxon>
        <taxon>Kickxellomycotina</taxon>
        <taxon>Kickxellomycetes</taxon>
        <taxon>Kickxellales</taxon>
        <taxon>Kickxellaceae</taxon>
        <taxon>Coemansia</taxon>
    </lineage>
</organism>
<dbReference type="GO" id="GO:0004100">
    <property type="term" value="F:chitin synthase activity"/>
    <property type="evidence" value="ECO:0007669"/>
    <property type="project" value="InterPro"/>
</dbReference>
<keyword evidence="3" id="KW-0808">Transferase</keyword>
<keyword evidence="7" id="KW-1133">Transmembrane helix</keyword>
<evidence type="ECO:0000256" key="2">
    <source>
        <dbReference type="ARBA" id="ARBA00022475"/>
    </source>
</evidence>
<dbReference type="GO" id="GO:0005886">
    <property type="term" value="C:plasma membrane"/>
    <property type="evidence" value="ECO:0007669"/>
    <property type="project" value="UniProtKB-SubCell"/>
</dbReference>
<proteinExistence type="predicted"/>
<comment type="subcellular location">
    <subcellularLocation>
        <location evidence="1">Cell membrane</location>
        <topology evidence="1">Multi-pass membrane protein</topology>
    </subcellularLocation>
</comment>
<evidence type="ECO:0000256" key="7">
    <source>
        <dbReference type="SAM" id="Phobius"/>
    </source>
</evidence>
<dbReference type="EMBL" id="JANBUO010002632">
    <property type="protein sequence ID" value="KAJ2794156.1"/>
    <property type="molecule type" value="Genomic_DNA"/>
</dbReference>
<dbReference type="PANTHER" id="PTHR22914:SF16">
    <property type="entry name" value="CHITIN SYNTHASE 3"/>
    <property type="match status" value="1"/>
</dbReference>
<keyword evidence="2" id="KW-1003">Cell membrane</keyword>
<evidence type="ECO:0000256" key="5">
    <source>
        <dbReference type="ARBA" id="ARBA00023136"/>
    </source>
</evidence>
<accession>A0A9W8HW62</accession>
<sequence>RRRWINSTIHNLLELLLVRDLCGTFCCSMHFLVLMDLLGNVILPSSVVFCYYLIVARCFGEPVALPLLLMALTFVLQGAMILVTTQRIGYIYWMLIYILAIPVWNLLMPLYAFWRFDDFSWGRTRPSDPALSKAAFITDDERLALEPIPLKRWRDWVRGNPAGLPPQPQS</sequence>
<feature type="non-terminal residue" evidence="8">
    <location>
        <position position="1"/>
    </location>
</feature>
<keyword evidence="5 7" id="KW-0472">Membrane</keyword>
<gene>
    <name evidence="8" type="ORF">H4R20_006318</name>
</gene>
<keyword evidence="4 7" id="KW-0812">Transmembrane</keyword>
<comment type="caution">
    <text evidence="8">The sequence shown here is derived from an EMBL/GenBank/DDBJ whole genome shotgun (WGS) entry which is preliminary data.</text>
</comment>
<dbReference type="Proteomes" id="UP001140094">
    <property type="component" value="Unassembled WGS sequence"/>
</dbReference>
<dbReference type="GO" id="GO:0006031">
    <property type="term" value="P:chitin biosynthetic process"/>
    <property type="evidence" value="ECO:0007669"/>
    <property type="project" value="TreeGrafter"/>
</dbReference>
<evidence type="ECO:0000313" key="9">
    <source>
        <dbReference type="Proteomes" id="UP001140094"/>
    </source>
</evidence>